<name>A0A3A8JXU6_9BACT</name>
<sequence length="252" mass="26322">MAPRFICLLMLSLALPGASASAGEPAPEPPPASAPGWFENPTRTRGLLGSNALPLHAGEGFIGQQALFATVAEVGLSERVSVNLATAIPFQVMSRDTSFSLLGGIKVSTPLTEKLHLAFGVQGGSYDSDFAGAWGLHNAVAAYGTLTYGTGDANISLTVQPIYVWARDENGGVMVLPMVGGFLRVGEHWGFAGEVAISPVRAIADAFAFATAGARFMGQRWSVDLGVLAGTQLQGQDTPAFAPGASFLYHWR</sequence>
<feature type="chain" id="PRO_5017290653" description="Transporter" evidence="2">
    <location>
        <begin position="23"/>
        <end position="252"/>
    </location>
</feature>
<keyword evidence="4" id="KW-1185">Reference proteome</keyword>
<proteinExistence type="predicted"/>
<dbReference type="AlphaFoldDB" id="A0A3A8JXU6"/>
<evidence type="ECO:0000313" key="3">
    <source>
        <dbReference type="EMBL" id="RKH00560.1"/>
    </source>
</evidence>
<dbReference type="RefSeq" id="WP_120604731.1">
    <property type="nucleotide sequence ID" value="NZ_JABFJX010000014.1"/>
</dbReference>
<reference evidence="4" key="1">
    <citation type="submission" date="2018-09" db="EMBL/GenBank/DDBJ databases">
        <authorList>
            <person name="Livingstone P.G."/>
            <person name="Whitworth D.E."/>
        </authorList>
    </citation>
    <scope>NUCLEOTIDE SEQUENCE [LARGE SCALE GENOMIC DNA]</scope>
    <source>
        <strain evidence="4">CA043D</strain>
    </source>
</reference>
<evidence type="ECO:0000256" key="2">
    <source>
        <dbReference type="SAM" id="SignalP"/>
    </source>
</evidence>
<dbReference type="EMBL" id="RAWE01000090">
    <property type="protein sequence ID" value="RKH00560.1"/>
    <property type="molecule type" value="Genomic_DNA"/>
</dbReference>
<feature type="region of interest" description="Disordered" evidence="1">
    <location>
        <begin position="20"/>
        <end position="40"/>
    </location>
</feature>
<evidence type="ECO:0008006" key="5">
    <source>
        <dbReference type="Google" id="ProtNLM"/>
    </source>
</evidence>
<organism evidence="3 4">
    <name type="scientific">Corallococcus carmarthensis</name>
    <dbReference type="NCBI Taxonomy" id="2316728"/>
    <lineage>
        <taxon>Bacteria</taxon>
        <taxon>Pseudomonadati</taxon>
        <taxon>Myxococcota</taxon>
        <taxon>Myxococcia</taxon>
        <taxon>Myxococcales</taxon>
        <taxon>Cystobacterineae</taxon>
        <taxon>Myxococcaceae</taxon>
        <taxon>Corallococcus</taxon>
    </lineage>
</organism>
<feature type="signal peptide" evidence="2">
    <location>
        <begin position="1"/>
        <end position="22"/>
    </location>
</feature>
<accession>A0A3A8JXU6</accession>
<dbReference type="OrthoDB" id="5507622at2"/>
<comment type="caution">
    <text evidence="3">The sequence shown here is derived from an EMBL/GenBank/DDBJ whole genome shotgun (WGS) entry which is preliminary data.</text>
</comment>
<keyword evidence="2" id="KW-0732">Signal</keyword>
<dbReference type="Proteomes" id="UP000268313">
    <property type="component" value="Unassembled WGS sequence"/>
</dbReference>
<protein>
    <recommendedName>
        <fullName evidence="5">Transporter</fullName>
    </recommendedName>
</protein>
<evidence type="ECO:0000313" key="4">
    <source>
        <dbReference type="Proteomes" id="UP000268313"/>
    </source>
</evidence>
<evidence type="ECO:0000256" key="1">
    <source>
        <dbReference type="SAM" id="MobiDB-lite"/>
    </source>
</evidence>
<gene>
    <name evidence="3" type="ORF">D7X32_23075</name>
</gene>